<evidence type="ECO:0000313" key="2">
    <source>
        <dbReference type="Proteomes" id="UP000663844"/>
    </source>
</evidence>
<comment type="caution">
    <text evidence="1">The sequence shown here is derived from an EMBL/GenBank/DDBJ whole genome shotgun (WGS) entry which is preliminary data.</text>
</comment>
<feature type="non-terminal residue" evidence="1">
    <location>
        <position position="1"/>
    </location>
</feature>
<gene>
    <name evidence="1" type="ORF">OXD698_LOCUS41028</name>
</gene>
<dbReference type="Gene3D" id="3.30.420.10">
    <property type="entry name" value="Ribonuclease H-like superfamily/Ribonuclease H"/>
    <property type="match status" value="1"/>
</dbReference>
<sequence>MPKLNKRRSLGRMHMRKRWPYQRVLSECESTSEEEITQDEDNDEFLRFTDKLEVDDIGDIFELIKDKTGLKLPTVLLYMTLRYFDIKWLECDEFFKKIGALTIKTASKWANIFLSSSFDEFISEDRGGRHVSSFYDAFPDIELSAKSYSVERCAAKAASFDAFQLAKFINEQFYILTSSKQDSNDSLIRSVQSCRLDLRRWGARFESNSQRPYFEGHERQDVVQHRTDFLQHFLPRKNLYYLISEGTKPKWQIPTVKRPVILIFHDESTFRSGEVSAKRWLYENRAPFYSKGRGRSKMLSDFITMHPCGPFFQISPAEYDKALEKYPELDDEQDVDYIERSASASILVGYDAYFDNATILTQFERFFKLLKFKTCFKSHDIEIIVDNARTHSARAYNLLDFGKGISTSCPVDQLKWVDVNGVIQSLSCYFPQGPNRGRSKGLYVIAVELKCNPSPKAKLNDLRQLLARHPAFQNISRLEQLAQKYNISVIFCPKFHCEINAIEGCWAHMK</sequence>
<reference evidence="1" key="1">
    <citation type="submission" date="2021-02" db="EMBL/GenBank/DDBJ databases">
        <authorList>
            <person name="Nowell W R."/>
        </authorList>
    </citation>
    <scope>NUCLEOTIDE SEQUENCE</scope>
</reference>
<dbReference type="InterPro" id="IPR036397">
    <property type="entry name" value="RNaseH_sf"/>
</dbReference>
<dbReference type="Proteomes" id="UP000663844">
    <property type="component" value="Unassembled WGS sequence"/>
</dbReference>
<protein>
    <submittedName>
        <fullName evidence="1">Uncharacterized protein</fullName>
    </submittedName>
</protein>
<name>A0A820BWH3_9BILA</name>
<evidence type="ECO:0000313" key="1">
    <source>
        <dbReference type="EMBL" id="CAF4204784.1"/>
    </source>
</evidence>
<dbReference type="GO" id="GO:0003676">
    <property type="term" value="F:nucleic acid binding"/>
    <property type="evidence" value="ECO:0007669"/>
    <property type="project" value="InterPro"/>
</dbReference>
<organism evidence="1 2">
    <name type="scientific">Adineta steineri</name>
    <dbReference type="NCBI Taxonomy" id="433720"/>
    <lineage>
        <taxon>Eukaryota</taxon>
        <taxon>Metazoa</taxon>
        <taxon>Spiralia</taxon>
        <taxon>Gnathifera</taxon>
        <taxon>Rotifera</taxon>
        <taxon>Eurotatoria</taxon>
        <taxon>Bdelloidea</taxon>
        <taxon>Adinetida</taxon>
        <taxon>Adinetidae</taxon>
        <taxon>Adineta</taxon>
    </lineage>
</organism>
<proteinExistence type="predicted"/>
<accession>A0A820BWH3</accession>
<dbReference type="EMBL" id="CAJOAZ010009485">
    <property type="protein sequence ID" value="CAF4204784.1"/>
    <property type="molecule type" value="Genomic_DNA"/>
</dbReference>
<dbReference type="PANTHER" id="PTHR35871">
    <property type="entry name" value="EXPRESSED PROTEIN"/>
    <property type="match status" value="1"/>
</dbReference>
<dbReference type="AlphaFoldDB" id="A0A820BWH3"/>
<dbReference type="PANTHER" id="PTHR35871:SF1">
    <property type="entry name" value="CXC1-LIKE CYSTEINE CLUSTER ASSOCIATED WITH KDZ TRANSPOSASES DOMAIN-CONTAINING PROTEIN"/>
    <property type="match status" value="1"/>
</dbReference>